<keyword evidence="1 4" id="KW-0808">Transferase</keyword>
<dbReference type="PANTHER" id="PTHR23359">
    <property type="entry name" value="NUCLEOTIDE KINASE"/>
    <property type="match status" value="1"/>
</dbReference>
<protein>
    <submittedName>
        <fullName evidence="5">P-loop containing nucleoside triphosphate hydrolase protein</fullName>
    </submittedName>
</protein>
<name>A0A317VUP9_9EURO</name>
<dbReference type="InterPro" id="IPR000850">
    <property type="entry name" value="Adenylat/UMP-CMP_kin"/>
</dbReference>
<feature type="non-terminal residue" evidence="5">
    <location>
        <position position="159"/>
    </location>
</feature>
<evidence type="ECO:0000313" key="5">
    <source>
        <dbReference type="EMBL" id="PWY78096.1"/>
    </source>
</evidence>
<organism evidence="5 6">
    <name type="scientific">Aspergillus sclerotioniger CBS 115572</name>
    <dbReference type="NCBI Taxonomy" id="1450535"/>
    <lineage>
        <taxon>Eukaryota</taxon>
        <taxon>Fungi</taxon>
        <taxon>Dikarya</taxon>
        <taxon>Ascomycota</taxon>
        <taxon>Pezizomycotina</taxon>
        <taxon>Eurotiomycetes</taxon>
        <taxon>Eurotiomycetidae</taxon>
        <taxon>Eurotiales</taxon>
        <taxon>Aspergillaceae</taxon>
        <taxon>Aspergillus</taxon>
        <taxon>Aspergillus subgen. Circumdati</taxon>
    </lineage>
</organism>
<keyword evidence="6" id="KW-1185">Reference proteome</keyword>
<keyword evidence="2" id="KW-0547">Nucleotide-binding</keyword>
<dbReference type="AlphaFoldDB" id="A0A317VUP9"/>
<dbReference type="Pfam" id="PF00406">
    <property type="entry name" value="ADK"/>
    <property type="match status" value="1"/>
</dbReference>
<proteinExistence type="inferred from homology"/>
<dbReference type="InterPro" id="IPR027417">
    <property type="entry name" value="P-loop_NTPase"/>
</dbReference>
<accession>A0A317VUP9</accession>
<dbReference type="STRING" id="1450535.A0A317VUP9"/>
<dbReference type="GO" id="GO:0006139">
    <property type="term" value="P:nucleobase-containing compound metabolic process"/>
    <property type="evidence" value="ECO:0007669"/>
    <property type="project" value="InterPro"/>
</dbReference>
<dbReference type="GeneID" id="37109598"/>
<dbReference type="EMBL" id="MSFK01000025">
    <property type="protein sequence ID" value="PWY78096.1"/>
    <property type="molecule type" value="Genomic_DNA"/>
</dbReference>
<comment type="caution">
    <text evidence="5">The sequence shown here is derived from an EMBL/GenBank/DDBJ whole genome shotgun (WGS) entry which is preliminary data.</text>
</comment>
<dbReference type="OrthoDB" id="442176at2759"/>
<evidence type="ECO:0000256" key="3">
    <source>
        <dbReference type="ARBA" id="ARBA00022777"/>
    </source>
</evidence>
<dbReference type="SUPFAM" id="SSF52540">
    <property type="entry name" value="P-loop containing nucleoside triphosphate hydrolases"/>
    <property type="match status" value="1"/>
</dbReference>
<evidence type="ECO:0000256" key="1">
    <source>
        <dbReference type="ARBA" id="ARBA00022679"/>
    </source>
</evidence>
<sequence length="159" mass="18114">ITHLGAPGAGKGSLCKKLAENYHYHHLSVGDLLREQCRLKRLRPEATQAIGSNVLIDVEDLIPILRGEVERLELEGKKNIVIDGVPRVLEQAGPIRSPDLVFLFNCPEKIARQRFMTRNIPGQVDDRGTFDQRYCYYIAENARIIEYYRRRGVLVEVDG</sequence>
<evidence type="ECO:0000256" key="4">
    <source>
        <dbReference type="RuleBase" id="RU003330"/>
    </source>
</evidence>
<dbReference type="GO" id="GO:0019205">
    <property type="term" value="F:nucleobase-containing compound kinase activity"/>
    <property type="evidence" value="ECO:0007669"/>
    <property type="project" value="InterPro"/>
</dbReference>
<evidence type="ECO:0000313" key="6">
    <source>
        <dbReference type="Proteomes" id="UP000246702"/>
    </source>
</evidence>
<gene>
    <name evidence="5" type="ORF">BO94DRAFT_427470</name>
</gene>
<dbReference type="CDD" id="cd01428">
    <property type="entry name" value="ADK"/>
    <property type="match status" value="1"/>
</dbReference>
<dbReference type="GO" id="GO:0016787">
    <property type="term" value="F:hydrolase activity"/>
    <property type="evidence" value="ECO:0007669"/>
    <property type="project" value="UniProtKB-KW"/>
</dbReference>
<dbReference type="GO" id="GO:0005524">
    <property type="term" value="F:ATP binding"/>
    <property type="evidence" value="ECO:0007669"/>
    <property type="project" value="InterPro"/>
</dbReference>
<dbReference type="RefSeq" id="XP_025464608.1">
    <property type="nucleotide sequence ID" value="XM_025607455.1"/>
</dbReference>
<comment type="similarity">
    <text evidence="4">Belongs to the adenylate kinase family.</text>
</comment>
<reference evidence="5 6" key="1">
    <citation type="submission" date="2016-12" db="EMBL/GenBank/DDBJ databases">
        <title>The genomes of Aspergillus section Nigri reveals drivers in fungal speciation.</title>
        <authorList>
            <consortium name="DOE Joint Genome Institute"/>
            <person name="Vesth T.C."/>
            <person name="Nybo J."/>
            <person name="Theobald S."/>
            <person name="Brandl J."/>
            <person name="Frisvad J.C."/>
            <person name="Nielsen K.F."/>
            <person name="Lyhne E.K."/>
            <person name="Kogle M.E."/>
            <person name="Kuo A."/>
            <person name="Riley R."/>
            <person name="Clum A."/>
            <person name="Nolan M."/>
            <person name="Lipzen A."/>
            <person name="Salamov A."/>
            <person name="Henrissat B."/>
            <person name="Wiebenga A."/>
            <person name="De Vries R.P."/>
            <person name="Grigoriev I.V."/>
            <person name="Mortensen U.H."/>
            <person name="Andersen M.R."/>
            <person name="Baker S.E."/>
        </authorList>
    </citation>
    <scope>NUCLEOTIDE SEQUENCE [LARGE SCALE GENOMIC DNA]</scope>
    <source>
        <strain evidence="5 6">CBS 115572</strain>
    </source>
</reference>
<evidence type="ECO:0000256" key="2">
    <source>
        <dbReference type="ARBA" id="ARBA00022741"/>
    </source>
</evidence>
<feature type="non-terminal residue" evidence="5">
    <location>
        <position position="1"/>
    </location>
</feature>
<keyword evidence="3 4" id="KW-0418">Kinase</keyword>
<dbReference type="PRINTS" id="PR00094">
    <property type="entry name" value="ADENYLTKNASE"/>
</dbReference>
<dbReference type="Gene3D" id="3.40.50.300">
    <property type="entry name" value="P-loop containing nucleotide triphosphate hydrolases"/>
    <property type="match status" value="1"/>
</dbReference>
<keyword evidence="5" id="KW-0378">Hydrolase</keyword>
<dbReference type="Proteomes" id="UP000246702">
    <property type="component" value="Unassembled WGS sequence"/>
</dbReference>